<dbReference type="Proteomes" id="UP000663829">
    <property type="component" value="Unassembled WGS sequence"/>
</dbReference>
<protein>
    <submittedName>
        <fullName evidence="2">Uncharacterized protein</fullName>
    </submittedName>
</protein>
<keyword evidence="1" id="KW-0175">Coiled coil</keyword>
<accession>A0A815RSQ3</accession>
<feature type="coiled-coil region" evidence="1">
    <location>
        <begin position="120"/>
        <end position="151"/>
    </location>
</feature>
<name>A0A815RSQ3_9BILA</name>
<reference evidence="2" key="1">
    <citation type="submission" date="2021-02" db="EMBL/GenBank/DDBJ databases">
        <authorList>
            <person name="Nowell W R."/>
        </authorList>
    </citation>
    <scope>NUCLEOTIDE SEQUENCE</scope>
</reference>
<comment type="caution">
    <text evidence="2">The sequence shown here is derived from an EMBL/GenBank/DDBJ whole genome shotgun (WGS) entry which is preliminary data.</text>
</comment>
<evidence type="ECO:0000313" key="2">
    <source>
        <dbReference type="EMBL" id="CAF1480317.1"/>
    </source>
</evidence>
<gene>
    <name evidence="2" type="ORF">GPM918_LOCUS35811</name>
    <name evidence="3" type="ORF">SRO942_LOCUS36535</name>
</gene>
<dbReference type="AlphaFoldDB" id="A0A815RSQ3"/>
<evidence type="ECO:0000313" key="3">
    <source>
        <dbReference type="EMBL" id="CAF4345519.1"/>
    </source>
</evidence>
<keyword evidence="4" id="KW-1185">Reference proteome</keyword>
<proteinExistence type="predicted"/>
<dbReference type="EMBL" id="CAJNOQ010021075">
    <property type="protein sequence ID" value="CAF1480317.1"/>
    <property type="molecule type" value="Genomic_DNA"/>
</dbReference>
<evidence type="ECO:0000256" key="1">
    <source>
        <dbReference type="SAM" id="Coils"/>
    </source>
</evidence>
<dbReference type="EMBL" id="CAJOBC010086552">
    <property type="protein sequence ID" value="CAF4345519.1"/>
    <property type="molecule type" value="Genomic_DNA"/>
</dbReference>
<evidence type="ECO:0000313" key="4">
    <source>
        <dbReference type="Proteomes" id="UP000663829"/>
    </source>
</evidence>
<organism evidence="2 4">
    <name type="scientific">Didymodactylos carnosus</name>
    <dbReference type="NCBI Taxonomy" id="1234261"/>
    <lineage>
        <taxon>Eukaryota</taxon>
        <taxon>Metazoa</taxon>
        <taxon>Spiralia</taxon>
        <taxon>Gnathifera</taxon>
        <taxon>Rotifera</taxon>
        <taxon>Eurotatoria</taxon>
        <taxon>Bdelloidea</taxon>
        <taxon>Philodinida</taxon>
        <taxon>Philodinidae</taxon>
        <taxon>Didymodactylos</taxon>
    </lineage>
</organism>
<sequence>MDLTAAETSQMYQIRILSDNQLNVSYVSLLSSARWGLYLADKPIQTTRNSLEMRLIRNFNSQNTAQSIKLFDQQPHQQSGAVVVTTAVRQYSQQIIKRGKQQKYSTTYISSRYDIEEWCQRKVEQKIEKLDKEKRQRLDNLHEDLNKCKEDIIKSSEHKLGALNHRVQQTKLFIFQQALEAANIKMNKLHKEVQDVSVDDRLHQMQSTVDTNIKTNSKTSG</sequence>
<dbReference type="Proteomes" id="UP000681722">
    <property type="component" value="Unassembled WGS sequence"/>
</dbReference>